<dbReference type="RefSeq" id="XP_073386473.1">
    <property type="nucleotide sequence ID" value="XM_073530372.1"/>
</dbReference>
<evidence type="ECO:0000256" key="4">
    <source>
        <dbReference type="ARBA" id="ARBA00022448"/>
    </source>
</evidence>
<feature type="transmembrane region" description="Helical" evidence="11">
    <location>
        <begin position="106"/>
        <end position="129"/>
    </location>
</feature>
<organism>
    <name type="scientific">Physcomitrium patens</name>
    <name type="common">Spreading-leaved earth moss</name>
    <name type="synonym">Physcomitrella patens</name>
    <dbReference type="NCBI Taxonomy" id="3218"/>
    <lineage>
        <taxon>Eukaryota</taxon>
        <taxon>Viridiplantae</taxon>
        <taxon>Streptophyta</taxon>
        <taxon>Embryophyta</taxon>
        <taxon>Bryophyta</taxon>
        <taxon>Bryophytina</taxon>
        <taxon>Bryopsida</taxon>
        <taxon>Funariidae</taxon>
        <taxon>Funariales</taxon>
        <taxon>Funariaceae</taxon>
        <taxon>Physcomitrium</taxon>
    </lineage>
</organism>
<accession>A9U1U5</accession>
<evidence type="ECO:0000313" key="14">
    <source>
        <dbReference type="EnsemblPlants" id="Pp3c2_31960V3.1"/>
    </source>
</evidence>
<dbReference type="Gramene" id="Pp3c2_31960V3.1">
    <property type="protein sequence ID" value="Pp3c2_31960V3.1"/>
    <property type="gene ID" value="Pp3c2_31960"/>
</dbReference>
<evidence type="ECO:0000256" key="9">
    <source>
        <dbReference type="ARBA" id="ARBA00023136"/>
    </source>
</evidence>
<dbReference type="RefSeq" id="XP_073386471.1">
    <property type="nucleotide sequence ID" value="XM_073530370.1"/>
</dbReference>
<dbReference type="PANTHER" id="PTHR10778:SF10">
    <property type="entry name" value="SOLUTE CARRIER FAMILY 35 MEMBER B1"/>
    <property type="match status" value="1"/>
</dbReference>
<evidence type="ECO:0000256" key="10">
    <source>
        <dbReference type="SAM" id="MobiDB-lite"/>
    </source>
</evidence>
<dbReference type="GO" id="GO:0072334">
    <property type="term" value="P:UDP-galactose transmembrane transport"/>
    <property type="evidence" value="ECO:0000318"/>
    <property type="project" value="GO_Central"/>
</dbReference>
<dbReference type="EMBL" id="DS545310">
    <property type="protein sequence ID" value="EDQ50338.1"/>
    <property type="molecule type" value="Genomic_DNA"/>
</dbReference>
<evidence type="ECO:0000313" key="12">
    <source>
        <dbReference type="EMBL" id="EDQ50338.1"/>
    </source>
</evidence>
<dbReference type="SUPFAM" id="SSF103481">
    <property type="entry name" value="Multidrug resistance efflux transporter EmrE"/>
    <property type="match status" value="1"/>
</dbReference>
<dbReference type="InterPro" id="IPR013657">
    <property type="entry name" value="SCL35B1-4/HUT1"/>
</dbReference>
<feature type="transmembrane region" description="Helical" evidence="11">
    <location>
        <begin position="232"/>
        <end position="251"/>
    </location>
</feature>
<protein>
    <submittedName>
        <fullName evidence="12">Predicted protein</fullName>
    </submittedName>
</protein>
<dbReference type="RefSeq" id="XP_073386477.1">
    <property type="nucleotide sequence ID" value="XM_073530376.1"/>
</dbReference>
<keyword evidence="15" id="KW-1185">Reference proteome</keyword>
<dbReference type="HOGENOM" id="CLU_036019_0_1_1"/>
<dbReference type="eggNOG" id="KOG1581">
    <property type="taxonomic scope" value="Eukaryota"/>
</dbReference>
<keyword evidence="9 11" id="KW-0472">Membrane</keyword>
<evidence type="ECO:0000256" key="11">
    <source>
        <dbReference type="SAM" id="Phobius"/>
    </source>
</evidence>
<dbReference type="RefSeq" id="XP_073386462.1">
    <property type="nucleotide sequence ID" value="XM_073530361.1"/>
</dbReference>
<comment type="subcellular location">
    <subcellularLocation>
        <location evidence="1">Endoplasmic reticulum membrane</location>
        <topology evidence="1">Multi-pass membrane protein</topology>
    </subcellularLocation>
</comment>
<feature type="transmembrane region" description="Helical" evidence="11">
    <location>
        <begin position="74"/>
        <end position="94"/>
    </location>
</feature>
<reference evidence="13 15" key="2">
    <citation type="journal article" date="2018" name="Plant J.">
        <title>The Physcomitrella patens chromosome-scale assembly reveals moss genome structure and evolution.</title>
        <authorList>
            <person name="Lang D."/>
            <person name="Ullrich K.K."/>
            <person name="Murat F."/>
            <person name="Fuchs J."/>
            <person name="Jenkins J."/>
            <person name="Haas F.B."/>
            <person name="Piednoel M."/>
            <person name="Gundlach H."/>
            <person name="Van Bel M."/>
            <person name="Meyberg R."/>
            <person name="Vives C."/>
            <person name="Morata J."/>
            <person name="Symeonidi A."/>
            <person name="Hiss M."/>
            <person name="Muchero W."/>
            <person name="Kamisugi Y."/>
            <person name="Saleh O."/>
            <person name="Blanc G."/>
            <person name="Decker E.L."/>
            <person name="van Gessel N."/>
            <person name="Grimwood J."/>
            <person name="Hayes R.D."/>
            <person name="Graham S.W."/>
            <person name="Gunter L.E."/>
            <person name="McDaniel S.F."/>
            <person name="Hoernstein S.N.W."/>
            <person name="Larsson A."/>
            <person name="Li F.W."/>
            <person name="Perroud P.F."/>
            <person name="Phillips J."/>
            <person name="Ranjan P."/>
            <person name="Rokshar D.S."/>
            <person name="Rothfels C.J."/>
            <person name="Schneider L."/>
            <person name="Shu S."/>
            <person name="Stevenson D.W."/>
            <person name="Thummler F."/>
            <person name="Tillich M."/>
            <person name="Villarreal Aguilar J.C."/>
            <person name="Widiez T."/>
            <person name="Wong G.K."/>
            <person name="Wymore A."/>
            <person name="Zhang Y."/>
            <person name="Zimmer A.D."/>
            <person name="Quatrano R.S."/>
            <person name="Mayer K.F.X."/>
            <person name="Goodstein D."/>
            <person name="Casacuberta J.M."/>
            <person name="Vandepoele K."/>
            <person name="Reski R."/>
            <person name="Cuming A.C."/>
            <person name="Tuskan G.A."/>
            <person name="Maumus F."/>
            <person name="Salse J."/>
            <person name="Schmutz J."/>
            <person name="Rensing S.A."/>
        </authorList>
    </citation>
    <scope>NUCLEOTIDE SEQUENCE [LARGE SCALE GENOMIC DNA]</scope>
    <source>
        <strain evidence="14 15">cv. Gransden 2004</strain>
    </source>
</reference>
<keyword evidence="8 11" id="KW-1133">Transmembrane helix</keyword>
<dbReference type="Proteomes" id="UP000006727">
    <property type="component" value="Chromosome 2"/>
</dbReference>
<comment type="similarity">
    <text evidence="2">Belongs to the nucleotide-sugar transporter family. UDP-galactose:UMP antiporter (TC 2.A.7.11) subfamily.</text>
</comment>
<dbReference type="EnsemblPlants" id="Pp3c2_31960V3.1">
    <property type="protein sequence ID" value="Pp3c2_31960V3.1"/>
    <property type="gene ID" value="Pp3c2_31960"/>
</dbReference>
<dbReference type="EMBL" id="ABEU02000002">
    <property type="protein sequence ID" value="PNR60722.1"/>
    <property type="molecule type" value="Genomic_DNA"/>
</dbReference>
<dbReference type="RefSeq" id="XP_073386476.1">
    <property type="nucleotide sequence ID" value="XM_073530375.1"/>
</dbReference>
<dbReference type="PANTHER" id="PTHR10778">
    <property type="entry name" value="SOLUTE CARRIER FAMILY 35 MEMBER B"/>
    <property type="match status" value="1"/>
</dbReference>
<keyword evidence="4" id="KW-0813">Transport</keyword>
<reference evidence="12 15" key="1">
    <citation type="journal article" date="2008" name="Science">
        <title>The Physcomitrella genome reveals evolutionary insights into the conquest of land by plants.</title>
        <authorList>
            <person name="Rensing S."/>
            <person name="Lang D."/>
            <person name="Zimmer A."/>
            <person name="Terry A."/>
            <person name="Salamov A."/>
            <person name="Shapiro H."/>
            <person name="Nishiyama T."/>
            <person name="Perroud P.-F."/>
            <person name="Lindquist E."/>
            <person name="Kamisugi Y."/>
            <person name="Tanahashi T."/>
            <person name="Sakakibara K."/>
            <person name="Fujita T."/>
            <person name="Oishi K."/>
            <person name="Shin-I T."/>
            <person name="Kuroki Y."/>
            <person name="Toyoda A."/>
            <person name="Suzuki Y."/>
            <person name="Hashimoto A."/>
            <person name="Yamaguchi K."/>
            <person name="Sugano A."/>
            <person name="Kohara Y."/>
            <person name="Fujiyama A."/>
            <person name="Anterola A."/>
            <person name="Aoki S."/>
            <person name="Ashton N."/>
            <person name="Barbazuk W.B."/>
            <person name="Barker E."/>
            <person name="Bennetzen J."/>
            <person name="Bezanilla M."/>
            <person name="Blankenship R."/>
            <person name="Cho S.H."/>
            <person name="Dutcher S."/>
            <person name="Estelle M."/>
            <person name="Fawcett J.A."/>
            <person name="Gundlach H."/>
            <person name="Hanada K."/>
            <person name="Heyl A."/>
            <person name="Hicks K.A."/>
            <person name="Hugh J."/>
            <person name="Lohr M."/>
            <person name="Mayer K."/>
            <person name="Melkozernov A."/>
            <person name="Murata T."/>
            <person name="Nelson D."/>
            <person name="Pils B."/>
            <person name="Prigge M."/>
            <person name="Reiss B."/>
            <person name="Renner T."/>
            <person name="Rombauts S."/>
            <person name="Rushton P."/>
            <person name="Sanderfoot A."/>
            <person name="Schween G."/>
            <person name="Shiu S.-H."/>
            <person name="Stueber K."/>
            <person name="Theodoulou F.L."/>
            <person name="Tu H."/>
            <person name="Van de Peer Y."/>
            <person name="Verrier P.J."/>
            <person name="Waters E."/>
            <person name="Wood A."/>
            <person name="Yang L."/>
            <person name="Cove D."/>
            <person name="Cuming A."/>
            <person name="Hasebe M."/>
            <person name="Lucas S."/>
            <person name="Mishler D.B."/>
            <person name="Reski R."/>
            <person name="Grigoriev I."/>
            <person name="Quatrano R.S."/>
            <person name="Boore J.L."/>
        </authorList>
    </citation>
    <scope>NUCLEOTIDE SEQUENCE [LARGE SCALE GENOMIC DNA]</scope>
    <source>
        <strain evidence="14 15">cv. Gransden 2004</strain>
    </source>
</reference>
<evidence type="ECO:0000256" key="8">
    <source>
        <dbReference type="ARBA" id="ARBA00022989"/>
    </source>
</evidence>
<proteinExistence type="inferred from homology"/>
<dbReference type="RefSeq" id="XP_073386468.1">
    <property type="nucleotide sequence ID" value="XM_073530367.1"/>
</dbReference>
<dbReference type="AlphaFoldDB" id="A9U1U5"/>
<gene>
    <name evidence="14" type="primary">LOC112278910</name>
    <name evidence="13" type="ORF">PHYPA_003515</name>
    <name evidence="12" type="ORF">PHYPADRAFT_154474</name>
</gene>
<evidence type="ECO:0000256" key="3">
    <source>
        <dbReference type="ARBA" id="ARBA00010694"/>
    </source>
</evidence>
<dbReference type="GO" id="GO:0005459">
    <property type="term" value="F:UDP-galactose transmembrane transporter activity"/>
    <property type="evidence" value="ECO:0000318"/>
    <property type="project" value="GO_Central"/>
</dbReference>
<evidence type="ECO:0000256" key="2">
    <source>
        <dbReference type="ARBA" id="ARBA00008349"/>
    </source>
</evidence>
<keyword evidence="5" id="KW-0050">Antiport</keyword>
<reference evidence="14" key="3">
    <citation type="submission" date="2020-12" db="UniProtKB">
        <authorList>
            <consortium name="EnsemblPlants"/>
        </authorList>
    </citation>
    <scope>IDENTIFICATION</scope>
</reference>
<keyword evidence="6 11" id="KW-0812">Transmembrane</keyword>
<feature type="compositionally biased region" description="Basic residues" evidence="10">
    <location>
        <begin position="7"/>
        <end position="19"/>
    </location>
</feature>
<dbReference type="PaxDb" id="3218-PP1S426_7V6.1"/>
<evidence type="ECO:0000256" key="5">
    <source>
        <dbReference type="ARBA" id="ARBA00022449"/>
    </source>
</evidence>
<feature type="region of interest" description="Disordered" evidence="10">
    <location>
        <begin position="1"/>
        <end position="27"/>
    </location>
</feature>
<dbReference type="GO" id="GO:0005789">
    <property type="term" value="C:endoplasmic reticulum membrane"/>
    <property type="evidence" value="ECO:0000318"/>
    <property type="project" value="GO_Central"/>
</dbReference>
<keyword evidence="7" id="KW-0256">Endoplasmic reticulum</keyword>
<evidence type="ECO:0000256" key="7">
    <source>
        <dbReference type="ARBA" id="ARBA00022824"/>
    </source>
</evidence>
<dbReference type="Pfam" id="PF08449">
    <property type="entry name" value="UAA"/>
    <property type="match status" value="1"/>
</dbReference>
<feature type="transmembrane region" description="Helical" evidence="11">
    <location>
        <begin position="263"/>
        <end position="285"/>
    </location>
</feature>
<comment type="similarity">
    <text evidence="3">Belongs to the nucleotide-sugar transporter family. SLC35B subfamily.</text>
</comment>
<evidence type="ECO:0000256" key="6">
    <source>
        <dbReference type="ARBA" id="ARBA00022692"/>
    </source>
</evidence>
<evidence type="ECO:0000313" key="13">
    <source>
        <dbReference type="EMBL" id="PNR60722.1"/>
    </source>
</evidence>
<dbReference type="GO" id="GO:0005460">
    <property type="term" value="F:UDP-glucose transmembrane transporter activity"/>
    <property type="evidence" value="ECO:0000318"/>
    <property type="project" value="GO_Central"/>
</dbReference>
<dbReference type="GO" id="GO:0015297">
    <property type="term" value="F:antiporter activity"/>
    <property type="evidence" value="ECO:0007669"/>
    <property type="project" value="UniProtKB-KW"/>
</dbReference>
<evidence type="ECO:0000256" key="1">
    <source>
        <dbReference type="ARBA" id="ARBA00004477"/>
    </source>
</evidence>
<dbReference type="InterPro" id="IPR037185">
    <property type="entry name" value="EmrE-like"/>
</dbReference>
<dbReference type="RefSeq" id="XP_073386475.1">
    <property type="nucleotide sequence ID" value="XM_073530374.1"/>
</dbReference>
<evidence type="ECO:0000313" key="15">
    <source>
        <dbReference type="Proteomes" id="UP000006727"/>
    </source>
</evidence>
<dbReference type="GO" id="GO:0000139">
    <property type="term" value="C:Golgi membrane"/>
    <property type="evidence" value="ECO:0000318"/>
    <property type="project" value="GO_Central"/>
</dbReference>
<name>A9U1U5_PHYPA</name>
<sequence>MQTRGRGPSRGRGRNKAKSRSADSNHGASDARKVAKFCFCISAIYIAYNFQGRIQEKLSTTTGIEKQRFDNLTFLNLAQCFACFIWSFLVLKIWPGEAGPKAPISVYWACSISNTIGPACGMLALKYIGHPAQVLSKSSKMIPVMLIGAVVYGVPYSRQEYLCTFTVAAGMTLFALQSSSKRGIFAGPKALFGYALCLLDLGLDGYTNASQDALTTRYRKVDAWHLMMGTNLWSAAYTALFMFLVPGGGGYDAVRFYMHHPDAALDVLMFCFCGAIGQYFIFLTISRYGALTNATITSTRKVVTILMSSIWNGSPLSAQQWGGVVLVFAGLSYQIWCQYKNKKACKAAKLVRSASPARFRGSKTRRKCK</sequence>
<dbReference type="GeneID" id="112278910"/>